<dbReference type="Proteomes" id="UP001592531">
    <property type="component" value="Unassembled WGS sequence"/>
</dbReference>
<evidence type="ECO:0000313" key="5">
    <source>
        <dbReference type="Proteomes" id="UP001592531"/>
    </source>
</evidence>
<gene>
    <name evidence="4" type="ORF">ACEZDE_05815</name>
</gene>
<dbReference type="PANTHER" id="PTHR44845">
    <property type="entry name" value="CARRIER DOMAIN-CONTAINING PROTEIN"/>
    <property type="match status" value="1"/>
</dbReference>
<dbReference type="InterPro" id="IPR009081">
    <property type="entry name" value="PP-bd_ACP"/>
</dbReference>
<feature type="domain" description="Carrier" evidence="3">
    <location>
        <begin position="1"/>
        <end position="75"/>
    </location>
</feature>
<dbReference type="Pfam" id="PF00550">
    <property type="entry name" value="PP-binding"/>
    <property type="match status" value="1"/>
</dbReference>
<keyword evidence="5" id="KW-1185">Reference proteome</keyword>
<dbReference type="EMBL" id="JBHFAB010000003">
    <property type="protein sequence ID" value="MFC1416155.1"/>
    <property type="molecule type" value="Genomic_DNA"/>
</dbReference>
<keyword evidence="2" id="KW-0597">Phosphoprotein</keyword>
<evidence type="ECO:0000259" key="3">
    <source>
        <dbReference type="PROSITE" id="PS50075"/>
    </source>
</evidence>
<dbReference type="PANTHER" id="PTHR44845:SF6">
    <property type="entry name" value="BETA-ALANINE-ACTIVATING ENZYME"/>
    <property type="match status" value="1"/>
</dbReference>
<dbReference type="SUPFAM" id="SSF47336">
    <property type="entry name" value="ACP-like"/>
    <property type="match status" value="1"/>
</dbReference>
<dbReference type="PROSITE" id="PS50075">
    <property type="entry name" value="CARRIER"/>
    <property type="match status" value="1"/>
</dbReference>
<dbReference type="Gene3D" id="1.10.1200.10">
    <property type="entry name" value="ACP-like"/>
    <property type="match status" value="1"/>
</dbReference>
<name>A0ABV6VQX7_9ACTN</name>
<dbReference type="SMART" id="SM01294">
    <property type="entry name" value="PKS_PP_betabranch"/>
    <property type="match status" value="1"/>
</dbReference>
<dbReference type="InterPro" id="IPR036736">
    <property type="entry name" value="ACP-like_sf"/>
</dbReference>
<dbReference type="InterPro" id="IPR020806">
    <property type="entry name" value="PKS_PP-bd"/>
</dbReference>
<evidence type="ECO:0000256" key="2">
    <source>
        <dbReference type="ARBA" id="ARBA00022553"/>
    </source>
</evidence>
<reference evidence="4 5" key="1">
    <citation type="submission" date="2024-09" db="EMBL/GenBank/DDBJ databases">
        <authorList>
            <person name="Lee S.D."/>
        </authorList>
    </citation>
    <scope>NUCLEOTIDE SEQUENCE [LARGE SCALE GENOMIC DNA]</scope>
    <source>
        <strain evidence="4 5">N8-3</strain>
    </source>
</reference>
<proteinExistence type="predicted"/>
<dbReference type="RefSeq" id="WP_380533136.1">
    <property type="nucleotide sequence ID" value="NZ_JBHFAB010000003.1"/>
</dbReference>
<evidence type="ECO:0000313" key="4">
    <source>
        <dbReference type="EMBL" id="MFC1416155.1"/>
    </source>
</evidence>
<evidence type="ECO:0000256" key="1">
    <source>
        <dbReference type="ARBA" id="ARBA00022450"/>
    </source>
</evidence>
<organism evidence="4 5">
    <name type="scientific">Streptacidiphilus cavernicola</name>
    <dbReference type="NCBI Taxonomy" id="3342716"/>
    <lineage>
        <taxon>Bacteria</taxon>
        <taxon>Bacillati</taxon>
        <taxon>Actinomycetota</taxon>
        <taxon>Actinomycetes</taxon>
        <taxon>Kitasatosporales</taxon>
        <taxon>Streptomycetaceae</taxon>
        <taxon>Streptacidiphilus</taxon>
    </lineage>
</organism>
<sequence>MTAQEWERELCAIYADLLGIPDITPQDSFFDLGGHSLLASKLVRRINAEFGASVPIRRIYDVPTPEALAKHLSAA</sequence>
<dbReference type="SMART" id="SM00823">
    <property type="entry name" value="PKS_PP"/>
    <property type="match status" value="1"/>
</dbReference>
<protein>
    <submittedName>
        <fullName evidence="4">Acyl carrier protein</fullName>
    </submittedName>
</protein>
<comment type="caution">
    <text evidence="4">The sequence shown here is derived from an EMBL/GenBank/DDBJ whole genome shotgun (WGS) entry which is preliminary data.</text>
</comment>
<accession>A0ABV6VQX7</accession>
<keyword evidence="1" id="KW-0596">Phosphopantetheine</keyword>